<keyword evidence="3" id="KW-1185">Reference proteome</keyword>
<keyword evidence="1" id="KW-1133">Transmembrane helix</keyword>
<organism evidence="2 3">
    <name type="scientific">Teichococcus coralli</name>
    <dbReference type="NCBI Taxonomy" id="2545983"/>
    <lineage>
        <taxon>Bacteria</taxon>
        <taxon>Pseudomonadati</taxon>
        <taxon>Pseudomonadota</taxon>
        <taxon>Alphaproteobacteria</taxon>
        <taxon>Acetobacterales</taxon>
        <taxon>Roseomonadaceae</taxon>
        <taxon>Roseomonas</taxon>
    </lineage>
</organism>
<name>A0A845B8K2_9PROT</name>
<evidence type="ECO:0000256" key="1">
    <source>
        <dbReference type="SAM" id="Phobius"/>
    </source>
</evidence>
<dbReference type="Proteomes" id="UP000460715">
    <property type="component" value="Unassembled WGS sequence"/>
</dbReference>
<dbReference type="AlphaFoldDB" id="A0A845B8K2"/>
<accession>A0A845B8K2</accession>
<evidence type="ECO:0000313" key="3">
    <source>
        <dbReference type="Proteomes" id="UP000460715"/>
    </source>
</evidence>
<feature type="transmembrane region" description="Helical" evidence="1">
    <location>
        <begin position="31"/>
        <end position="50"/>
    </location>
</feature>
<comment type="caution">
    <text evidence="2">The sequence shown here is derived from an EMBL/GenBank/DDBJ whole genome shotgun (WGS) entry which is preliminary data.</text>
</comment>
<dbReference type="EMBL" id="SNVJ01000002">
    <property type="protein sequence ID" value="MXP62414.1"/>
    <property type="molecule type" value="Genomic_DNA"/>
</dbReference>
<reference evidence="2 3" key="1">
    <citation type="submission" date="2019-03" db="EMBL/GenBank/DDBJ databases">
        <title>Roseomonas sp. a novel Roseomonas species isolated from Sea whip Gorgonian.</title>
        <authorList>
            <person name="Li F."/>
            <person name="Pan X."/>
            <person name="Huang S."/>
            <person name="Li Z."/>
            <person name="Meng B."/>
        </authorList>
    </citation>
    <scope>NUCLEOTIDE SEQUENCE [LARGE SCALE GENOMIC DNA]</scope>
    <source>
        <strain evidence="2 3">M0104</strain>
    </source>
</reference>
<keyword evidence="1" id="KW-0472">Membrane</keyword>
<keyword evidence="1" id="KW-0812">Transmembrane</keyword>
<gene>
    <name evidence="2" type="ORF">E0493_03480</name>
</gene>
<evidence type="ECO:0008006" key="4">
    <source>
        <dbReference type="Google" id="ProtNLM"/>
    </source>
</evidence>
<feature type="transmembrane region" description="Helical" evidence="1">
    <location>
        <begin position="7"/>
        <end position="25"/>
    </location>
</feature>
<dbReference type="RefSeq" id="WP_160935520.1">
    <property type="nucleotide sequence ID" value="NZ_SNVJ01000002.1"/>
</dbReference>
<proteinExistence type="predicted"/>
<protein>
    <recommendedName>
        <fullName evidence="4">DUF1328 domain-containing protein</fullName>
    </recommendedName>
</protein>
<evidence type="ECO:0000313" key="2">
    <source>
        <dbReference type="EMBL" id="MXP62414.1"/>
    </source>
</evidence>
<sequence length="63" mass="6789">MSPTRVFFVIFSGLIALVGLLGAGTSVEGPFTLFCLSLFLFGVLFALFLVKRSFDEAETAPRA</sequence>